<evidence type="ECO:0000256" key="3">
    <source>
        <dbReference type="ARBA" id="ARBA00022801"/>
    </source>
</evidence>
<dbReference type="SUPFAM" id="SSF52096">
    <property type="entry name" value="ClpP/crotonase"/>
    <property type="match status" value="1"/>
</dbReference>
<dbReference type="GO" id="GO:0003860">
    <property type="term" value="F:3-hydroxyisobutyryl-CoA hydrolase activity"/>
    <property type="evidence" value="ECO:0007669"/>
    <property type="project" value="UniProtKB-EC"/>
</dbReference>
<keyword evidence="3" id="KW-0378">Hydrolase</keyword>
<dbReference type="Gene3D" id="3.90.226.10">
    <property type="entry name" value="2-enoyl-CoA Hydratase, Chain A, domain 1"/>
    <property type="match status" value="1"/>
</dbReference>
<dbReference type="NCBIfam" id="NF004127">
    <property type="entry name" value="PRK05617.1"/>
    <property type="match status" value="1"/>
</dbReference>
<dbReference type="AlphaFoldDB" id="A0A081B7V7"/>
<feature type="domain" description="Enoyl-CoA hydratase/isomerase" evidence="4">
    <location>
        <begin position="15"/>
        <end position="335"/>
    </location>
</feature>
<dbReference type="RefSeq" id="WP_045442808.1">
    <property type="nucleotide sequence ID" value="NZ_BBIO01000002.1"/>
</dbReference>
<evidence type="ECO:0000313" key="6">
    <source>
        <dbReference type="Proteomes" id="UP000028702"/>
    </source>
</evidence>
<dbReference type="InterPro" id="IPR029045">
    <property type="entry name" value="ClpP/crotonase-like_dom_sf"/>
</dbReference>
<reference evidence="5 6" key="1">
    <citation type="submission" date="2014-07" db="EMBL/GenBank/DDBJ databases">
        <title>Tepidicaulis marinum gen. nov., sp. nov., a novel marine bacterium denitrifying nitrate to nitrous oxide strictly under microaerobic conditions.</title>
        <authorList>
            <person name="Takeuchi M."/>
            <person name="Yamagishi T."/>
            <person name="Kamagata Y."/>
            <person name="Oshima K."/>
            <person name="Hattori M."/>
            <person name="Katayama T."/>
            <person name="Hanada S."/>
            <person name="Tamaki H."/>
            <person name="Marumo K."/>
            <person name="Maeda H."/>
            <person name="Nedachi M."/>
            <person name="Iwasaki W."/>
            <person name="Suwa Y."/>
            <person name="Sakata S."/>
        </authorList>
    </citation>
    <scope>NUCLEOTIDE SEQUENCE [LARGE SCALE GENOMIC DNA]</scope>
    <source>
        <strain evidence="5 6">MA2</strain>
    </source>
</reference>
<dbReference type="CDD" id="cd06558">
    <property type="entry name" value="crotonase-like"/>
    <property type="match status" value="1"/>
</dbReference>
<evidence type="ECO:0000256" key="2">
    <source>
        <dbReference type="ARBA" id="ARBA00011915"/>
    </source>
</evidence>
<dbReference type="GO" id="GO:0016853">
    <property type="term" value="F:isomerase activity"/>
    <property type="evidence" value="ECO:0007669"/>
    <property type="project" value="UniProtKB-KW"/>
</dbReference>
<comment type="caution">
    <text evidence="5">The sequence shown here is derived from an EMBL/GenBank/DDBJ whole genome shotgun (WGS) entry which is preliminary data.</text>
</comment>
<sequence>MSEEEVLFEREGAAGFVTLNRPKALNALTLAMVRALHPQLEAWAADEAVSCVVVQGAGEKAFCAGGDIRALHDWGKAKDRTQIDFYREEYRLNRFIKKYPKPYVALIDGIDMGGGVGLSIHGAHRVVSERTLFAMPETGIGLFPDVGGTYFLPRCPGEVGMYLALTGARLKAADCLYAGLADAFVPSEKLEELKAALAKGDAAPGEVVARFSEPAGGAPLAEVRAAIDTHFAGESVEEILASLDAAGSDWAQETAKTIRAKSPLSTKVAFAQVRAGAKLDFDAAMQLEFRLTNRFMAGHDFYEGVRAVVIDKDQAPKWDPATLEGVSDEMVRAYFADLGADELTF</sequence>
<evidence type="ECO:0000259" key="4">
    <source>
        <dbReference type="Pfam" id="PF16113"/>
    </source>
</evidence>
<dbReference type="STRING" id="1333998.M2A_0624"/>
<dbReference type="InterPro" id="IPR032259">
    <property type="entry name" value="HIBYL-CoA-H"/>
</dbReference>
<accession>A0A081B7V7</accession>
<dbReference type="EC" id="3.1.2.4" evidence="2"/>
<dbReference type="EMBL" id="BBIO01000002">
    <property type="protein sequence ID" value="GAK44125.1"/>
    <property type="molecule type" value="Genomic_DNA"/>
</dbReference>
<dbReference type="Pfam" id="PF16113">
    <property type="entry name" value="ECH_2"/>
    <property type="match status" value="1"/>
</dbReference>
<comment type="catalytic activity">
    <reaction evidence="1">
        <text>3-hydroxy-2-methylpropanoyl-CoA + H2O = 3-hydroxy-2-methylpropanoate + CoA + H(+)</text>
        <dbReference type="Rhea" id="RHEA:20888"/>
        <dbReference type="ChEBI" id="CHEBI:11805"/>
        <dbReference type="ChEBI" id="CHEBI:15377"/>
        <dbReference type="ChEBI" id="CHEBI:15378"/>
        <dbReference type="ChEBI" id="CHEBI:57287"/>
        <dbReference type="ChEBI" id="CHEBI:57340"/>
        <dbReference type="EC" id="3.1.2.4"/>
    </reaction>
</comment>
<dbReference type="InterPro" id="IPR045004">
    <property type="entry name" value="ECH_dom"/>
</dbReference>
<name>A0A081B7V7_9HYPH</name>
<dbReference type="PANTHER" id="PTHR43176">
    <property type="entry name" value="3-HYDROXYISOBUTYRYL-COA HYDROLASE-RELATED"/>
    <property type="match status" value="1"/>
</dbReference>
<dbReference type="GO" id="GO:0006574">
    <property type="term" value="P:L-valine catabolic process"/>
    <property type="evidence" value="ECO:0007669"/>
    <property type="project" value="TreeGrafter"/>
</dbReference>
<evidence type="ECO:0000313" key="5">
    <source>
        <dbReference type="EMBL" id="GAK44125.1"/>
    </source>
</evidence>
<dbReference type="eggNOG" id="COG1024">
    <property type="taxonomic scope" value="Bacteria"/>
</dbReference>
<keyword evidence="6" id="KW-1185">Reference proteome</keyword>
<organism evidence="5 6">
    <name type="scientific">Tepidicaulis marinus</name>
    <dbReference type="NCBI Taxonomy" id="1333998"/>
    <lineage>
        <taxon>Bacteria</taxon>
        <taxon>Pseudomonadati</taxon>
        <taxon>Pseudomonadota</taxon>
        <taxon>Alphaproteobacteria</taxon>
        <taxon>Hyphomicrobiales</taxon>
        <taxon>Parvibaculaceae</taxon>
        <taxon>Tepidicaulis</taxon>
    </lineage>
</organism>
<gene>
    <name evidence="5" type="ORF">M2A_0624</name>
</gene>
<dbReference type="FunFam" id="3.90.226.10:FF:000026">
    <property type="entry name" value="3-hydroxyisobutyryl-CoA hydrolase, mitochondrial"/>
    <property type="match status" value="1"/>
</dbReference>
<keyword evidence="5" id="KW-0413">Isomerase</keyword>
<dbReference type="Proteomes" id="UP000028702">
    <property type="component" value="Unassembled WGS sequence"/>
</dbReference>
<evidence type="ECO:0000256" key="1">
    <source>
        <dbReference type="ARBA" id="ARBA00001709"/>
    </source>
</evidence>
<protein>
    <recommendedName>
        <fullName evidence="2">3-hydroxyisobutyryl-CoA hydrolase</fullName>
        <ecNumber evidence="2">3.1.2.4</ecNumber>
    </recommendedName>
</protein>
<dbReference type="PANTHER" id="PTHR43176:SF3">
    <property type="entry name" value="3-HYDROXYISOBUTYRYL-COA HYDROLASE, MITOCHONDRIAL"/>
    <property type="match status" value="1"/>
</dbReference>
<proteinExistence type="predicted"/>